<dbReference type="AlphaFoldDB" id="A0A0V9UFQ2"/>
<dbReference type="GO" id="GO:0016787">
    <property type="term" value="F:hydrolase activity"/>
    <property type="evidence" value="ECO:0007669"/>
    <property type="project" value="UniProtKB-KW"/>
</dbReference>
<dbReference type="SMART" id="SM00797">
    <property type="entry name" value="AHS2"/>
    <property type="match status" value="1"/>
</dbReference>
<reference evidence="6" key="1">
    <citation type="submission" date="2015-01" db="EMBL/GenBank/DDBJ databases">
        <title>Draft genome sequence of Rhodococcus pyridinivorans strain KG-16, a hydrocarbon-degrading bacterium.</title>
        <authorList>
            <person name="Aggarwal R.K."/>
            <person name="Dawar C."/>
        </authorList>
    </citation>
    <scope>NUCLEOTIDE SEQUENCE [LARGE SCALE GENOMIC DNA]</scope>
    <source>
        <strain evidence="6">KG-16</strain>
    </source>
</reference>
<dbReference type="SUPFAM" id="SSF50891">
    <property type="entry name" value="Cyclophilin-like"/>
    <property type="match status" value="1"/>
</dbReference>
<organism evidence="5 6">
    <name type="scientific">Rhodococcus pyridinivorans KG-16</name>
    <dbReference type="NCBI Taxonomy" id="1441730"/>
    <lineage>
        <taxon>Bacteria</taxon>
        <taxon>Bacillati</taxon>
        <taxon>Actinomycetota</taxon>
        <taxon>Actinomycetes</taxon>
        <taxon>Mycobacteriales</taxon>
        <taxon>Nocardiaceae</taxon>
        <taxon>Rhodococcus</taxon>
    </lineage>
</organism>
<keyword evidence="2 5" id="KW-0378">Hydrolase</keyword>
<dbReference type="Gene3D" id="2.40.100.10">
    <property type="entry name" value="Cyclophilin-like"/>
    <property type="match status" value="1"/>
</dbReference>
<proteinExistence type="predicted"/>
<dbReference type="EMBL" id="AZXY01000012">
    <property type="protein sequence ID" value="KSZ56838.1"/>
    <property type="molecule type" value="Genomic_DNA"/>
</dbReference>
<name>A0A0V9UFQ2_9NOCA</name>
<dbReference type="PANTHER" id="PTHR43309">
    <property type="entry name" value="5-OXOPROLINASE SUBUNIT C"/>
    <property type="match status" value="1"/>
</dbReference>
<dbReference type="Pfam" id="PF02626">
    <property type="entry name" value="CT_A_B"/>
    <property type="match status" value="1"/>
</dbReference>
<sequence>MNIVAWFEVLSGGMLTTVQDRGRPGYGSSGLTRSGAADRRAHDAANRLVGNQPDAATLEVTGGGLAVRSVGETIVAVTGARADVTVCDRPVGDWARITLRNDDVLRIGVPNEGLRTYLAVRGGIDVPEVLGSRSTDTLSHTGPSPVRAGDSLLVGAMSGHLPDEEQFPPPPPMDDPVEIRVRPGPRDDWFTPGSLRALFHETWTVTPELDRVGIRFHGPGRLHRARHEEMPSEGMVPGSLQIPPDGHPVLFLVDHPVTGGYPVAAVTVAADLPVAAQLRPGQRVRFVPVR</sequence>
<evidence type="ECO:0000256" key="2">
    <source>
        <dbReference type="ARBA" id="ARBA00022801"/>
    </source>
</evidence>
<dbReference type="RefSeq" id="WP_060653584.1">
    <property type="nucleotide sequence ID" value="NZ_AZXY01000012.1"/>
</dbReference>
<protein>
    <submittedName>
        <fullName evidence="5">Allophanate hydrolase</fullName>
    </submittedName>
</protein>
<evidence type="ECO:0000259" key="4">
    <source>
        <dbReference type="SMART" id="SM00797"/>
    </source>
</evidence>
<evidence type="ECO:0000256" key="3">
    <source>
        <dbReference type="ARBA" id="ARBA00022840"/>
    </source>
</evidence>
<dbReference type="GO" id="GO:0005524">
    <property type="term" value="F:ATP binding"/>
    <property type="evidence" value="ECO:0007669"/>
    <property type="project" value="UniProtKB-KW"/>
</dbReference>
<dbReference type="PANTHER" id="PTHR43309:SF3">
    <property type="entry name" value="5-OXOPROLINASE SUBUNIT C"/>
    <property type="match status" value="1"/>
</dbReference>
<evidence type="ECO:0000313" key="5">
    <source>
        <dbReference type="EMBL" id="KSZ56838.1"/>
    </source>
</evidence>
<evidence type="ECO:0000256" key="1">
    <source>
        <dbReference type="ARBA" id="ARBA00022741"/>
    </source>
</evidence>
<dbReference type="InterPro" id="IPR003778">
    <property type="entry name" value="CT_A_B"/>
</dbReference>
<keyword evidence="3" id="KW-0067">ATP-binding</keyword>
<gene>
    <name evidence="5" type="ORF">Z045_20710</name>
</gene>
<dbReference type="InterPro" id="IPR029000">
    <property type="entry name" value="Cyclophilin-like_dom_sf"/>
</dbReference>
<feature type="domain" description="Carboxyltransferase" evidence="4">
    <location>
        <begin position="28"/>
        <end position="290"/>
    </location>
</feature>
<keyword evidence="1" id="KW-0547">Nucleotide-binding</keyword>
<comment type="caution">
    <text evidence="5">The sequence shown here is derived from an EMBL/GenBank/DDBJ whole genome shotgun (WGS) entry which is preliminary data.</text>
</comment>
<dbReference type="PATRIC" id="fig|1441730.3.peg.4339"/>
<dbReference type="NCBIfam" id="TIGR00724">
    <property type="entry name" value="urea_amlyse_rel"/>
    <property type="match status" value="1"/>
</dbReference>
<dbReference type="InterPro" id="IPR052708">
    <property type="entry name" value="PxpC"/>
</dbReference>
<evidence type="ECO:0000313" key="6">
    <source>
        <dbReference type="Proteomes" id="UP000053060"/>
    </source>
</evidence>
<dbReference type="Proteomes" id="UP000053060">
    <property type="component" value="Unassembled WGS sequence"/>
</dbReference>
<reference evidence="5 6" key="2">
    <citation type="journal article" date="2016" name="Genome Announc.">
        <title>Draft Genome Sequence of a Versatile Hydrocarbon-Degrading Bacterium, Rhodococcus pyridinivorans Strain KG-16, Collected from Oil Fields in India.</title>
        <authorList>
            <person name="Aggarwal R.K."/>
            <person name="Dawar C."/>
            <person name="Phanindranath R."/>
            <person name="Mutnuri L."/>
            <person name="Dayal A.M."/>
        </authorList>
    </citation>
    <scope>NUCLEOTIDE SEQUENCE [LARGE SCALE GENOMIC DNA]</scope>
    <source>
        <strain evidence="5 6">KG-16</strain>
    </source>
</reference>
<accession>A0A0V9UFQ2</accession>